<proteinExistence type="predicted"/>
<sequence>MPTGRPASDDDVVCIDDEDGEEGPDAAALDALDALESADAAEGAKAGGAPDHAANNGGGQSAGGGIVTGGAAGRPPEDPQLTVIEAELSAAREQVADLEAALAAARTAVRSALSRHEARLVHLQKVADAATDWSSASAFPWSASVWRVLRDTFGLATFRGLQLDAINAAASGRDVWYQSATGSGKSLLFQLLAVVQGGVTLVVSPLLALMEDQVRALAENGITARVLSSAVSREEKRAALAAGASAPAATVLYTTPETLTKNKQLLAALHAVAAAGSLRRFVVDEAHCCSLWGHDFRRAYQELGILKARFPNVPILALTATATPAVRRDVCTTLGIPRAVFLKGVSDRPNIRYVVLRKTEPEGEAGASAASALAAQVVDVVRTYAPAPAAAASAGSPSGHGHGDGGRRRGASPAPPAALVYVHAKREIDGLLGALESAGLSATPYHADMEDADRTASAASWFVNHVQVMVATVAFGLGVSKPDVRLVVHAGLVRSLQRFQQESGRAGRDGAPATSVVLASAADYLGVLKHASTDYNQHAAAAVPELTVVMRYCFPLVEAGDLPDPRDGTTAAAGAAAVRKGGAAADVGDRWRLCRRAALAHHNQEPLPPKGL</sequence>
<dbReference type="Proteomes" id="UP000798662">
    <property type="component" value="Chromosome 3"/>
</dbReference>
<keyword evidence="2" id="KW-1185">Reference proteome</keyword>
<accession>A0ACC3CBX3</accession>
<reference evidence="1" key="1">
    <citation type="submission" date="2019-11" db="EMBL/GenBank/DDBJ databases">
        <title>Nori genome reveals adaptations in red seaweeds to the harsh intertidal environment.</title>
        <authorList>
            <person name="Wang D."/>
            <person name="Mao Y."/>
        </authorList>
    </citation>
    <scope>NUCLEOTIDE SEQUENCE</scope>
    <source>
        <tissue evidence="1">Gametophyte</tissue>
    </source>
</reference>
<name>A0ACC3CBX3_PYRYE</name>
<gene>
    <name evidence="1" type="ORF">I4F81_009804</name>
</gene>
<comment type="caution">
    <text evidence="1">The sequence shown here is derived from an EMBL/GenBank/DDBJ whole genome shotgun (WGS) entry which is preliminary data.</text>
</comment>
<evidence type="ECO:0000313" key="2">
    <source>
        <dbReference type="Proteomes" id="UP000798662"/>
    </source>
</evidence>
<organism evidence="1 2">
    <name type="scientific">Pyropia yezoensis</name>
    <name type="common">Susabi-nori</name>
    <name type="synonym">Porphyra yezoensis</name>
    <dbReference type="NCBI Taxonomy" id="2788"/>
    <lineage>
        <taxon>Eukaryota</taxon>
        <taxon>Rhodophyta</taxon>
        <taxon>Bangiophyceae</taxon>
        <taxon>Bangiales</taxon>
        <taxon>Bangiaceae</taxon>
        <taxon>Pyropia</taxon>
    </lineage>
</organism>
<dbReference type="EMBL" id="CM020620">
    <property type="protein sequence ID" value="KAK1867297.1"/>
    <property type="molecule type" value="Genomic_DNA"/>
</dbReference>
<protein>
    <submittedName>
        <fullName evidence="1">Uncharacterized protein</fullName>
    </submittedName>
</protein>
<evidence type="ECO:0000313" key="1">
    <source>
        <dbReference type="EMBL" id="KAK1867297.1"/>
    </source>
</evidence>